<dbReference type="AlphaFoldDB" id="A0A0F9Q3B5"/>
<sequence length="100" mass="10729">MGDCPVSHRRVEVDGLVAEAGATYHGGVLVCSGNESKVTVYDGIDASADDVIDFFYGSDNGGDHHWLEGGIAVRRGLYVDIGDRVTEFSIYLKPPPRETG</sequence>
<protein>
    <submittedName>
        <fullName evidence="1">Uncharacterized protein</fullName>
    </submittedName>
</protein>
<accession>A0A0F9Q3B5</accession>
<evidence type="ECO:0000313" key="1">
    <source>
        <dbReference type="EMBL" id="KKN36984.1"/>
    </source>
</evidence>
<dbReference type="EMBL" id="LAZR01001928">
    <property type="protein sequence ID" value="KKN36984.1"/>
    <property type="molecule type" value="Genomic_DNA"/>
</dbReference>
<gene>
    <name evidence="1" type="ORF">LCGC14_0767950</name>
</gene>
<proteinExistence type="predicted"/>
<organism evidence="1">
    <name type="scientific">marine sediment metagenome</name>
    <dbReference type="NCBI Taxonomy" id="412755"/>
    <lineage>
        <taxon>unclassified sequences</taxon>
        <taxon>metagenomes</taxon>
        <taxon>ecological metagenomes</taxon>
    </lineage>
</organism>
<comment type="caution">
    <text evidence="1">The sequence shown here is derived from an EMBL/GenBank/DDBJ whole genome shotgun (WGS) entry which is preliminary data.</text>
</comment>
<reference evidence="1" key="1">
    <citation type="journal article" date="2015" name="Nature">
        <title>Complex archaea that bridge the gap between prokaryotes and eukaryotes.</title>
        <authorList>
            <person name="Spang A."/>
            <person name="Saw J.H."/>
            <person name="Jorgensen S.L."/>
            <person name="Zaremba-Niedzwiedzka K."/>
            <person name="Martijn J."/>
            <person name="Lind A.E."/>
            <person name="van Eijk R."/>
            <person name="Schleper C."/>
            <person name="Guy L."/>
            <person name="Ettema T.J."/>
        </authorList>
    </citation>
    <scope>NUCLEOTIDE SEQUENCE</scope>
</reference>
<name>A0A0F9Q3B5_9ZZZZ</name>